<dbReference type="PIRSF" id="PIRSF031551">
    <property type="entry name" value="DUF1706"/>
    <property type="match status" value="1"/>
</dbReference>
<dbReference type="RefSeq" id="WP_252469620.1">
    <property type="nucleotide sequence ID" value="NZ_JALBWM010000060.1"/>
</dbReference>
<dbReference type="InterPro" id="IPR012550">
    <property type="entry name" value="DUF1706"/>
</dbReference>
<protein>
    <submittedName>
        <fullName evidence="1">ClbS/DfsB family four-helix bundle protein</fullName>
    </submittedName>
</protein>
<keyword evidence="2" id="KW-1185">Reference proteome</keyword>
<dbReference type="EMBL" id="JALBWM010000060">
    <property type="protein sequence ID" value="MCO1335388.1"/>
    <property type="molecule type" value="Genomic_DNA"/>
</dbReference>
<dbReference type="InterPro" id="IPR034660">
    <property type="entry name" value="DinB/YfiT-like"/>
</dbReference>
<dbReference type="Pfam" id="PF08020">
    <property type="entry name" value="DUF1706"/>
    <property type="match status" value="1"/>
</dbReference>
<dbReference type="PANTHER" id="PTHR40658">
    <property type="match status" value="1"/>
</dbReference>
<name>A0A9X2ETR1_9GAMM</name>
<dbReference type="Gene3D" id="1.20.120.450">
    <property type="entry name" value="dinb family like domain"/>
    <property type="match status" value="1"/>
</dbReference>
<gene>
    <name evidence="1" type="ORF">MO867_13705</name>
</gene>
<sequence>MNKSVMSSIPKNKEELLQAIRTAFDKLLADYLEIPEEHSRQIGVEGNTKNTEISICDTLSYLIGWGKLVLKWYDLTSRGLEADFPETGYQWNELGQLASHLHSQYQDWSFERLLSEFQSTTEQILRLVESQSNDELYARNWYKNYTLGKMIQFNTSSPMKNIRTKVRKFKKLKCKE</sequence>
<proteinExistence type="predicted"/>
<reference evidence="1" key="1">
    <citation type="journal article" date="2022" name="Arch. Microbiol.">
        <title>Microbulbifer okhotskensis sp. nov., isolated from a deep bottom sediment of the Okhotsk Sea.</title>
        <authorList>
            <person name="Romanenko L."/>
            <person name="Kurilenko V."/>
            <person name="Otstavnykh N."/>
            <person name="Velansky P."/>
            <person name="Isaeva M."/>
            <person name="Mikhailov V."/>
        </authorList>
    </citation>
    <scope>NUCLEOTIDE SEQUENCE</scope>
    <source>
        <strain evidence="1">OS29</strain>
    </source>
</reference>
<organism evidence="1 2">
    <name type="scientific">Microbulbifer okhotskensis</name>
    <dbReference type="NCBI Taxonomy" id="2926617"/>
    <lineage>
        <taxon>Bacteria</taxon>
        <taxon>Pseudomonadati</taxon>
        <taxon>Pseudomonadota</taxon>
        <taxon>Gammaproteobacteria</taxon>
        <taxon>Cellvibrionales</taxon>
        <taxon>Microbulbiferaceae</taxon>
        <taxon>Microbulbifer</taxon>
    </lineage>
</organism>
<evidence type="ECO:0000313" key="1">
    <source>
        <dbReference type="EMBL" id="MCO1335388.1"/>
    </source>
</evidence>
<evidence type="ECO:0000313" key="2">
    <source>
        <dbReference type="Proteomes" id="UP001139028"/>
    </source>
</evidence>
<dbReference type="AlphaFoldDB" id="A0A9X2ETR1"/>
<dbReference type="Proteomes" id="UP001139028">
    <property type="component" value="Unassembled WGS sequence"/>
</dbReference>
<dbReference type="PANTHER" id="PTHR40658:SF3">
    <property type="entry name" value="CLBS_DFSB FAMILY FOUR-HELIX BUNDLE PROTEIN"/>
    <property type="match status" value="1"/>
</dbReference>
<comment type="caution">
    <text evidence="1">The sequence shown here is derived from an EMBL/GenBank/DDBJ whole genome shotgun (WGS) entry which is preliminary data.</text>
</comment>
<accession>A0A9X2ETR1</accession>